<comment type="caution">
    <text evidence="2">The sequence shown here is derived from an EMBL/GenBank/DDBJ whole genome shotgun (WGS) entry which is preliminary data.</text>
</comment>
<feature type="region of interest" description="Disordered" evidence="1">
    <location>
        <begin position="84"/>
        <end position="153"/>
    </location>
</feature>
<proteinExistence type="predicted"/>
<feature type="compositionally biased region" description="Basic residues" evidence="1">
    <location>
        <begin position="129"/>
        <end position="138"/>
    </location>
</feature>
<gene>
    <name evidence="2" type="ORF">GSLYS_00000122001</name>
</gene>
<keyword evidence="3" id="KW-1185">Reference proteome</keyword>
<evidence type="ECO:0000313" key="3">
    <source>
        <dbReference type="Proteomes" id="UP001497497"/>
    </source>
</evidence>
<name>A0AAV2GWW7_LYMST</name>
<dbReference type="Proteomes" id="UP001497497">
    <property type="component" value="Unassembled WGS sequence"/>
</dbReference>
<protein>
    <submittedName>
        <fullName evidence="2">Uncharacterized protein</fullName>
    </submittedName>
</protein>
<evidence type="ECO:0000313" key="2">
    <source>
        <dbReference type="EMBL" id="CAL1525945.1"/>
    </source>
</evidence>
<evidence type="ECO:0000256" key="1">
    <source>
        <dbReference type="SAM" id="MobiDB-lite"/>
    </source>
</evidence>
<sequence length="266" mass="29845">MMSALGFEVHIDKENATPAALFNKGGTLKSFGSINNGRHIQPTPRKALIDVNNDARGQLGKDFGTNASKEMLFNSVKPCTKMSTGIENLQHGPHMKKPDSKKTLSLQQPHGKGLKHHKEFGLQPSTKKPERRQKRQHPPTHISDEEYDSDTIMPRHERLSTYVDKLLAWRPPCLFGTIPDSESDNEPDDLLNDDIINIPLTMIEVPQFNETDLDNLIEDLPPLETLDDETESAEQDRVVFEQTPDTSLSLGGLYMLNDSIMETSGY</sequence>
<dbReference type="AlphaFoldDB" id="A0AAV2GWW7"/>
<reference evidence="2 3" key="1">
    <citation type="submission" date="2024-04" db="EMBL/GenBank/DDBJ databases">
        <authorList>
            <consortium name="Genoscope - CEA"/>
            <person name="William W."/>
        </authorList>
    </citation>
    <scope>NUCLEOTIDE SEQUENCE [LARGE SCALE GENOMIC DNA]</scope>
</reference>
<accession>A0AAV2GWW7</accession>
<dbReference type="EMBL" id="CAXITT010000001">
    <property type="protein sequence ID" value="CAL1525945.1"/>
    <property type="molecule type" value="Genomic_DNA"/>
</dbReference>
<organism evidence="2 3">
    <name type="scientific">Lymnaea stagnalis</name>
    <name type="common">Great pond snail</name>
    <name type="synonym">Helix stagnalis</name>
    <dbReference type="NCBI Taxonomy" id="6523"/>
    <lineage>
        <taxon>Eukaryota</taxon>
        <taxon>Metazoa</taxon>
        <taxon>Spiralia</taxon>
        <taxon>Lophotrochozoa</taxon>
        <taxon>Mollusca</taxon>
        <taxon>Gastropoda</taxon>
        <taxon>Heterobranchia</taxon>
        <taxon>Euthyneura</taxon>
        <taxon>Panpulmonata</taxon>
        <taxon>Hygrophila</taxon>
        <taxon>Lymnaeoidea</taxon>
        <taxon>Lymnaeidae</taxon>
        <taxon>Lymnaea</taxon>
    </lineage>
</organism>